<feature type="transmembrane region" description="Helical" evidence="10">
    <location>
        <begin position="67"/>
        <end position="91"/>
    </location>
</feature>
<dbReference type="UniPathway" id="UPA00196"/>
<dbReference type="InterPro" id="IPR007315">
    <property type="entry name" value="PIG-V/Gpi18"/>
</dbReference>
<feature type="transmembrane region" description="Helical" evidence="10">
    <location>
        <begin position="22"/>
        <end position="46"/>
    </location>
</feature>
<evidence type="ECO:0000256" key="2">
    <source>
        <dbReference type="ARBA" id="ARBA00004687"/>
    </source>
</evidence>
<dbReference type="GO" id="GO:0006506">
    <property type="term" value="P:GPI anchor biosynthetic process"/>
    <property type="evidence" value="ECO:0007669"/>
    <property type="project" value="UniProtKB-UniPathway"/>
</dbReference>
<keyword evidence="3" id="KW-0337">GPI-anchor biosynthesis</keyword>
<keyword evidence="5" id="KW-0808">Transferase</keyword>
<keyword evidence="9 10" id="KW-0472">Membrane</keyword>
<evidence type="ECO:0000256" key="4">
    <source>
        <dbReference type="ARBA" id="ARBA00022676"/>
    </source>
</evidence>
<dbReference type="PANTHER" id="PTHR12468:SF2">
    <property type="entry name" value="GPI MANNOSYLTRANSFERASE 2"/>
    <property type="match status" value="1"/>
</dbReference>
<feature type="transmembrane region" description="Helical" evidence="10">
    <location>
        <begin position="419"/>
        <end position="440"/>
    </location>
</feature>
<gene>
    <name evidence="11" type="ORF">B9T62_37015</name>
</gene>
<dbReference type="GO" id="GO:0004376">
    <property type="term" value="F:GPI mannosyltransferase activity"/>
    <property type="evidence" value="ECO:0007669"/>
    <property type="project" value="InterPro"/>
</dbReference>
<feature type="transmembrane region" description="Helical" evidence="10">
    <location>
        <begin position="228"/>
        <end position="254"/>
    </location>
</feature>
<keyword evidence="8 10" id="KW-1133">Transmembrane helix</keyword>
<reference evidence="11 12" key="1">
    <citation type="submission" date="2017-06" db="EMBL/GenBank/DDBJ databases">
        <title>Complete genome sequence of Paenibacillus donghaensis KCTC 13049T isolated from East Sea sediment, South Korea.</title>
        <authorList>
            <person name="Jung B.K."/>
            <person name="Hong S.-J."/>
            <person name="Shin J.-H."/>
        </authorList>
    </citation>
    <scope>NUCLEOTIDE SEQUENCE [LARGE SCALE GENOMIC DNA]</scope>
    <source>
        <strain evidence="11 12">KCTC 13049</strain>
    </source>
</reference>
<evidence type="ECO:0000256" key="6">
    <source>
        <dbReference type="ARBA" id="ARBA00022692"/>
    </source>
</evidence>
<feature type="transmembrane region" description="Helical" evidence="10">
    <location>
        <begin position="155"/>
        <end position="178"/>
    </location>
</feature>
<keyword evidence="6 10" id="KW-0812">Transmembrane</keyword>
<evidence type="ECO:0000313" key="11">
    <source>
        <dbReference type="EMBL" id="ASA25844.1"/>
    </source>
</evidence>
<keyword evidence="7" id="KW-0256">Endoplasmic reticulum</keyword>
<feature type="transmembrane region" description="Helical" evidence="10">
    <location>
        <begin position="275"/>
        <end position="296"/>
    </location>
</feature>
<evidence type="ECO:0000313" key="12">
    <source>
        <dbReference type="Proteomes" id="UP000249890"/>
    </source>
</evidence>
<feature type="transmembrane region" description="Helical" evidence="10">
    <location>
        <begin position="190"/>
        <end position="222"/>
    </location>
</feature>
<keyword evidence="12" id="KW-1185">Reference proteome</keyword>
<sequence length="443" mass="49441">MSAAGIYWAVANTSWTLAGTTAAAACFGIFVWLGVRTIPVLTAYIAGADPADKLPEGHAAGTRERTWLTIILWMLGTRALLFLIAYGLMVIHNGSAGSLLATVRETWHLTGIDTQSYLGIAEHGYVTEGDSRFHIVFLPLFPKLIQFVQLFTGDYLSAGFAVSNLCAIAAALVAYELALLDMTRKDALRVVKYIFIFPSAFFFVIPMTESLFLVLSLMSIYFVRRHKWLLACLCAALAGYTRSPGILLAVPIAVEMARVLAVSYRQTTRREWTRKAAIAVACLAVAPLGLLAYLYVNYAVTGNPFQFSIYQREHWFQRMYLFWDTARYQTDYVVKAFREGDSRSLLGLWLPNVLMIVSTLLLICRSARKLHPSYTAYFIVYFAYVVGPTWLLSAPRYFAVAFPLAFAAVLVTKDRAKDAALTVIYLIGGLLYLALFVWGYPIY</sequence>
<dbReference type="GO" id="GO:0016020">
    <property type="term" value="C:membrane"/>
    <property type="evidence" value="ECO:0007669"/>
    <property type="project" value="GOC"/>
</dbReference>
<dbReference type="GO" id="GO:0031501">
    <property type="term" value="C:mannosyltransferase complex"/>
    <property type="evidence" value="ECO:0007669"/>
    <property type="project" value="TreeGrafter"/>
</dbReference>
<name>A0A2Z2KHV5_9BACL</name>
<dbReference type="Proteomes" id="UP000249890">
    <property type="component" value="Chromosome"/>
</dbReference>
<evidence type="ECO:0000256" key="5">
    <source>
        <dbReference type="ARBA" id="ARBA00022679"/>
    </source>
</evidence>
<protein>
    <recommendedName>
        <fullName evidence="13">Glycosyltransferase RgtA/B/C/D-like domain-containing protein</fullName>
    </recommendedName>
</protein>
<organism evidence="11 12">
    <name type="scientific">Paenibacillus donghaensis</name>
    <dbReference type="NCBI Taxonomy" id="414771"/>
    <lineage>
        <taxon>Bacteria</taxon>
        <taxon>Bacillati</taxon>
        <taxon>Bacillota</taxon>
        <taxon>Bacilli</taxon>
        <taxon>Bacillales</taxon>
        <taxon>Paenibacillaceae</taxon>
        <taxon>Paenibacillus</taxon>
    </lineage>
</organism>
<dbReference type="AlphaFoldDB" id="A0A2Z2KHV5"/>
<evidence type="ECO:0000256" key="8">
    <source>
        <dbReference type="ARBA" id="ARBA00022989"/>
    </source>
</evidence>
<comment type="subcellular location">
    <subcellularLocation>
        <location evidence="1">Endoplasmic reticulum membrane</location>
        <topology evidence="1">Multi-pass membrane protein</topology>
    </subcellularLocation>
</comment>
<dbReference type="PANTHER" id="PTHR12468">
    <property type="entry name" value="GPI MANNOSYLTRANSFERASE 2"/>
    <property type="match status" value="1"/>
</dbReference>
<comment type="pathway">
    <text evidence="2">Glycolipid biosynthesis; glycosylphosphatidylinositol-anchor biosynthesis.</text>
</comment>
<evidence type="ECO:0000256" key="1">
    <source>
        <dbReference type="ARBA" id="ARBA00004477"/>
    </source>
</evidence>
<dbReference type="KEGG" id="pdh:B9T62_37015"/>
<evidence type="ECO:0000256" key="9">
    <source>
        <dbReference type="ARBA" id="ARBA00023136"/>
    </source>
</evidence>
<evidence type="ECO:0008006" key="13">
    <source>
        <dbReference type="Google" id="ProtNLM"/>
    </source>
</evidence>
<dbReference type="EMBL" id="CP021780">
    <property type="protein sequence ID" value="ASA25844.1"/>
    <property type="molecule type" value="Genomic_DNA"/>
</dbReference>
<proteinExistence type="predicted"/>
<evidence type="ECO:0000256" key="10">
    <source>
        <dbReference type="SAM" id="Phobius"/>
    </source>
</evidence>
<accession>A0A2Z2KHV5</accession>
<feature type="transmembrane region" description="Helical" evidence="10">
    <location>
        <begin position="344"/>
        <end position="362"/>
    </location>
</feature>
<dbReference type="GO" id="GO:0000009">
    <property type="term" value="F:alpha-1,6-mannosyltransferase activity"/>
    <property type="evidence" value="ECO:0007669"/>
    <property type="project" value="InterPro"/>
</dbReference>
<evidence type="ECO:0000256" key="7">
    <source>
        <dbReference type="ARBA" id="ARBA00022824"/>
    </source>
</evidence>
<evidence type="ECO:0000256" key="3">
    <source>
        <dbReference type="ARBA" id="ARBA00022502"/>
    </source>
</evidence>
<feature type="transmembrane region" description="Helical" evidence="10">
    <location>
        <begin position="374"/>
        <end position="391"/>
    </location>
</feature>
<keyword evidence="4" id="KW-0328">Glycosyltransferase</keyword>